<feature type="compositionally biased region" description="Polar residues" evidence="1">
    <location>
        <begin position="66"/>
        <end position="80"/>
    </location>
</feature>
<dbReference type="AlphaFoldDB" id="A0AAW1T1F4"/>
<organism evidence="2 3">
    <name type="scientific">Apatococcus fuscideae</name>
    <dbReference type="NCBI Taxonomy" id="2026836"/>
    <lineage>
        <taxon>Eukaryota</taxon>
        <taxon>Viridiplantae</taxon>
        <taxon>Chlorophyta</taxon>
        <taxon>core chlorophytes</taxon>
        <taxon>Trebouxiophyceae</taxon>
        <taxon>Chlorellales</taxon>
        <taxon>Chlorellaceae</taxon>
        <taxon>Apatococcus</taxon>
    </lineage>
</organism>
<reference evidence="2 3" key="1">
    <citation type="journal article" date="2024" name="Nat. Commun.">
        <title>Phylogenomics reveals the evolutionary origins of lichenization in chlorophyte algae.</title>
        <authorList>
            <person name="Puginier C."/>
            <person name="Libourel C."/>
            <person name="Otte J."/>
            <person name="Skaloud P."/>
            <person name="Haon M."/>
            <person name="Grisel S."/>
            <person name="Petersen M."/>
            <person name="Berrin J.G."/>
            <person name="Delaux P.M."/>
            <person name="Dal Grande F."/>
            <person name="Keller J."/>
        </authorList>
    </citation>
    <scope>NUCLEOTIDE SEQUENCE [LARGE SCALE GENOMIC DNA]</scope>
    <source>
        <strain evidence="2 3">SAG 2523</strain>
    </source>
</reference>
<keyword evidence="3" id="KW-1185">Reference proteome</keyword>
<accession>A0AAW1T1F4</accession>
<feature type="region of interest" description="Disordered" evidence="1">
    <location>
        <begin position="23"/>
        <end position="80"/>
    </location>
</feature>
<dbReference type="Proteomes" id="UP001485043">
    <property type="component" value="Unassembled WGS sequence"/>
</dbReference>
<protein>
    <submittedName>
        <fullName evidence="2">Uncharacterized protein</fullName>
    </submittedName>
</protein>
<gene>
    <name evidence="2" type="ORF">WJX84_008411</name>
</gene>
<sequence>MRFVENFHGVTLPRFLSCLATDPSVEMGGSSSRNQNAAVPEPVSEGDYGRLYRVSGAKDAPHGLQYQDTEANPTLRQPGW</sequence>
<proteinExistence type="predicted"/>
<name>A0AAW1T1F4_9CHLO</name>
<dbReference type="EMBL" id="JALJOV010000560">
    <property type="protein sequence ID" value="KAK9862762.1"/>
    <property type="molecule type" value="Genomic_DNA"/>
</dbReference>
<evidence type="ECO:0000313" key="2">
    <source>
        <dbReference type="EMBL" id="KAK9862762.1"/>
    </source>
</evidence>
<evidence type="ECO:0000256" key="1">
    <source>
        <dbReference type="SAM" id="MobiDB-lite"/>
    </source>
</evidence>
<comment type="caution">
    <text evidence="2">The sequence shown here is derived from an EMBL/GenBank/DDBJ whole genome shotgun (WGS) entry which is preliminary data.</text>
</comment>
<evidence type="ECO:0000313" key="3">
    <source>
        <dbReference type="Proteomes" id="UP001485043"/>
    </source>
</evidence>